<dbReference type="PROSITE" id="PS51257">
    <property type="entry name" value="PROKAR_LIPOPROTEIN"/>
    <property type="match status" value="1"/>
</dbReference>
<organism evidence="3 4">
    <name type="scientific">Luteolibacter arcticus</name>
    <dbReference type="NCBI Taxonomy" id="1581411"/>
    <lineage>
        <taxon>Bacteria</taxon>
        <taxon>Pseudomonadati</taxon>
        <taxon>Verrucomicrobiota</taxon>
        <taxon>Verrucomicrobiia</taxon>
        <taxon>Verrucomicrobiales</taxon>
        <taxon>Verrucomicrobiaceae</taxon>
        <taxon>Luteolibacter</taxon>
    </lineage>
</organism>
<keyword evidence="2" id="KW-0732">Signal</keyword>
<feature type="signal peptide" evidence="2">
    <location>
        <begin position="1"/>
        <end position="20"/>
    </location>
</feature>
<keyword evidence="4" id="KW-1185">Reference proteome</keyword>
<dbReference type="Proteomes" id="UP001320876">
    <property type="component" value="Unassembled WGS sequence"/>
</dbReference>
<feature type="chain" id="PRO_5046075016" evidence="2">
    <location>
        <begin position="21"/>
        <end position="271"/>
    </location>
</feature>
<feature type="region of interest" description="Disordered" evidence="1">
    <location>
        <begin position="124"/>
        <end position="160"/>
    </location>
</feature>
<comment type="caution">
    <text evidence="3">The sequence shown here is derived from an EMBL/GenBank/DDBJ whole genome shotgun (WGS) entry which is preliminary data.</text>
</comment>
<protein>
    <submittedName>
        <fullName evidence="3">Uncharacterized protein</fullName>
    </submittedName>
</protein>
<dbReference type="RefSeq" id="WP_264489648.1">
    <property type="nucleotide sequence ID" value="NZ_JAPDDT010000015.1"/>
</dbReference>
<reference evidence="3 4" key="1">
    <citation type="submission" date="2022-10" db="EMBL/GenBank/DDBJ databases">
        <title>Luteolibacter arcticus strain CCTCC AB 2014275, whole genome shotgun sequencing project.</title>
        <authorList>
            <person name="Zhao G."/>
            <person name="Shen L."/>
        </authorList>
    </citation>
    <scope>NUCLEOTIDE SEQUENCE [LARGE SCALE GENOMIC DNA]</scope>
    <source>
        <strain evidence="3 4">CCTCC AB 2014275</strain>
    </source>
</reference>
<evidence type="ECO:0000313" key="4">
    <source>
        <dbReference type="Proteomes" id="UP001320876"/>
    </source>
</evidence>
<evidence type="ECO:0000256" key="2">
    <source>
        <dbReference type="SAM" id="SignalP"/>
    </source>
</evidence>
<proteinExistence type="predicted"/>
<name>A0ABT3GPZ1_9BACT</name>
<evidence type="ECO:0000313" key="3">
    <source>
        <dbReference type="EMBL" id="MCW1925541.1"/>
    </source>
</evidence>
<sequence>MKKSTCSLLAGLLTLSCLHAQGNPATPPAADPFKRNPAEEAAAREAFMPRVVSICVETFSLELADAAALYHQKLPDSKVYAEITARVAKGQARQESFSVIRARSGERAMVENISEYIYPTEFDHGNAANTTPAPPVPNDGTKPALPTPPAAPATPTATAPVLPTSFETRNVGFTLEIEPTIGENDDVIDVRIVPDRVTLAERVKWGQGVSEAEMPVFETQRMTLATTLLSGQPQLLGTPSRPPVSKVDADSANRVWFSFVTGDIVKVVKEK</sequence>
<gene>
    <name evidence="3" type="ORF">OKA05_23485</name>
</gene>
<evidence type="ECO:0000256" key="1">
    <source>
        <dbReference type="SAM" id="MobiDB-lite"/>
    </source>
</evidence>
<accession>A0ABT3GPZ1</accession>
<dbReference type="EMBL" id="JAPDDT010000015">
    <property type="protein sequence ID" value="MCW1925541.1"/>
    <property type="molecule type" value="Genomic_DNA"/>
</dbReference>